<comment type="caution">
    <text evidence="2">The sequence shown here is derived from an EMBL/GenBank/DDBJ whole genome shotgun (WGS) entry which is preliminary data.</text>
</comment>
<dbReference type="STRING" id="545696.HOLDEFILI_01151"/>
<dbReference type="Proteomes" id="UP000005950">
    <property type="component" value="Unassembled WGS sequence"/>
</dbReference>
<name>B9Y5R9_9FIRM</name>
<gene>
    <name evidence="2" type="ORF">HOLDEFILI_01151</name>
</gene>
<organism evidence="2 3">
    <name type="scientific">Holdemania filiformis DSM 12042</name>
    <dbReference type="NCBI Taxonomy" id="545696"/>
    <lineage>
        <taxon>Bacteria</taxon>
        <taxon>Bacillati</taxon>
        <taxon>Bacillota</taxon>
        <taxon>Erysipelotrichia</taxon>
        <taxon>Erysipelotrichales</taxon>
        <taxon>Erysipelotrichaceae</taxon>
        <taxon>Holdemania</taxon>
    </lineage>
</organism>
<proteinExistence type="predicted"/>
<dbReference type="EMBL" id="ACCF01000067">
    <property type="protein sequence ID" value="EEF68667.1"/>
    <property type="molecule type" value="Genomic_DNA"/>
</dbReference>
<evidence type="ECO:0000256" key="1">
    <source>
        <dbReference type="SAM" id="MobiDB-lite"/>
    </source>
</evidence>
<evidence type="ECO:0000313" key="3">
    <source>
        <dbReference type="Proteomes" id="UP000005950"/>
    </source>
</evidence>
<reference evidence="2 3" key="2">
    <citation type="submission" date="2009-02" db="EMBL/GenBank/DDBJ databases">
        <title>Draft genome sequence of Holdemania filiformis DSM 12042.</title>
        <authorList>
            <person name="Sudarsanam P."/>
            <person name="Ley R."/>
            <person name="Guruge J."/>
            <person name="Turnbaugh P.J."/>
            <person name="Mahowald M."/>
            <person name="Liep D."/>
            <person name="Gordon J."/>
        </authorList>
    </citation>
    <scope>NUCLEOTIDE SEQUENCE [LARGE SCALE GENOMIC DNA]</scope>
    <source>
        <strain evidence="2 3">DSM 12042</strain>
    </source>
</reference>
<reference evidence="2 3" key="1">
    <citation type="submission" date="2008-12" db="EMBL/GenBank/DDBJ databases">
        <authorList>
            <person name="Fulton L."/>
            <person name="Clifton S."/>
            <person name="Fulton B."/>
            <person name="Xu J."/>
            <person name="Minx P."/>
            <person name="Pepin K.H."/>
            <person name="Johnson M."/>
            <person name="Bhonagiri V."/>
            <person name="Nash W.E."/>
            <person name="Mardis E.R."/>
            <person name="Wilson R.K."/>
        </authorList>
    </citation>
    <scope>NUCLEOTIDE SEQUENCE [LARGE SCALE GENOMIC DNA]</scope>
    <source>
        <strain evidence="2 3">DSM 12042</strain>
    </source>
</reference>
<protein>
    <submittedName>
        <fullName evidence="2">Uncharacterized protein</fullName>
    </submittedName>
</protein>
<feature type="compositionally biased region" description="Basic residues" evidence="1">
    <location>
        <begin position="28"/>
        <end position="39"/>
    </location>
</feature>
<feature type="region of interest" description="Disordered" evidence="1">
    <location>
        <begin position="1"/>
        <end position="39"/>
    </location>
</feature>
<dbReference type="HOGENOM" id="CLU_3310952_0_0_9"/>
<sequence length="39" mass="4144">MKREPPGGMVLPPLSQAGRTAGGSGSRRSGRRRRPRQAA</sequence>
<accession>B9Y5R9</accession>
<evidence type="ECO:0000313" key="2">
    <source>
        <dbReference type="EMBL" id="EEF68667.1"/>
    </source>
</evidence>
<dbReference type="AlphaFoldDB" id="B9Y5R9"/>